<proteinExistence type="predicted"/>
<protein>
    <submittedName>
        <fullName evidence="1">Uncharacterized protein</fullName>
    </submittedName>
</protein>
<organism evidence="1 2">
    <name type="scientific">Cecembia lonarensis (strain CCUG 58316 / KCTC 22772 / LW9)</name>
    <dbReference type="NCBI Taxonomy" id="1225176"/>
    <lineage>
        <taxon>Bacteria</taxon>
        <taxon>Pseudomonadati</taxon>
        <taxon>Bacteroidota</taxon>
        <taxon>Cytophagia</taxon>
        <taxon>Cytophagales</taxon>
        <taxon>Cyclobacteriaceae</taxon>
        <taxon>Cecembia</taxon>
    </lineage>
</organism>
<evidence type="ECO:0000313" key="2">
    <source>
        <dbReference type="Proteomes" id="UP000004478"/>
    </source>
</evidence>
<keyword evidence="2" id="KW-1185">Reference proteome</keyword>
<gene>
    <name evidence="1" type="ORF">B879_03981</name>
</gene>
<reference evidence="1 2" key="1">
    <citation type="journal article" date="2012" name="J. Bacteriol.">
        <title>Draft Genome Sequence of Cecembia lonarensis Strain LW9T, Isolated from Lonar Lake, a Haloalkaline Lake in India.</title>
        <authorList>
            <person name="Shivaji S."/>
            <person name="Ara S."/>
            <person name="Singh A."/>
            <person name="Pinnaka A.K."/>
        </authorList>
    </citation>
    <scope>NUCLEOTIDE SEQUENCE [LARGE SCALE GENOMIC DNA]</scope>
    <source>
        <strain evidence="1 2">LW9</strain>
    </source>
</reference>
<name>K1KY39_CECL9</name>
<comment type="caution">
    <text evidence="1">The sequence shown here is derived from an EMBL/GenBank/DDBJ whole genome shotgun (WGS) entry which is preliminary data.</text>
</comment>
<dbReference type="EMBL" id="AMGM01000131">
    <property type="protein sequence ID" value="EKB47426.1"/>
    <property type="molecule type" value="Genomic_DNA"/>
</dbReference>
<accession>K1KY39</accession>
<dbReference type="Proteomes" id="UP000004478">
    <property type="component" value="Unassembled WGS sequence"/>
</dbReference>
<sequence>MEVFGGNMCCQAGWDQVCIGALIGFLDGSKHFEFVSHREPITTLDFNGGDTVFEVPGGSLNSQVNQLFLFSFSGLGDRVPDTSACFGDFQIGFTSIAHGIVLGTATAETDMRMAINQAGQCDKVPF</sequence>
<dbReference type="AlphaFoldDB" id="K1KY39"/>
<evidence type="ECO:0000313" key="1">
    <source>
        <dbReference type="EMBL" id="EKB47426.1"/>
    </source>
</evidence>